<keyword evidence="1" id="KW-0732">Signal</keyword>
<feature type="signal peptide" evidence="1">
    <location>
        <begin position="1"/>
        <end position="20"/>
    </location>
</feature>
<feature type="chain" id="PRO_5046952120" evidence="1">
    <location>
        <begin position="21"/>
        <end position="148"/>
    </location>
</feature>
<reference evidence="4" key="1">
    <citation type="journal article" date="2019" name="Int. J. Syst. Evol. Microbiol.">
        <title>The Global Catalogue of Microorganisms (GCM) 10K type strain sequencing project: providing services to taxonomists for standard genome sequencing and annotation.</title>
        <authorList>
            <consortium name="The Broad Institute Genomics Platform"/>
            <consortium name="The Broad Institute Genome Sequencing Center for Infectious Disease"/>
            <person name="Wu L."/>
            <person name="Ma J."/>
        </authorList>
    </citation>
    <scope>NUCLEOTIDE SEQUENCE [LARGE SCALE GENOMIC DNA]</scope>
    <source>
        <strain evidence="4">KCTC 42805</strain>
    </source>
</reference>
<organism evidence="3 4">
    <name type="scientific">Spirosoma soli</name>
    <dbReference type="NCBI Taxonomy" id="1770529"/>
    <lineage>
        <taxon>Bacteria</taxon>
        <taxon>Pseudomonadati</taxon>
        <taxon>Bacteroidota</taxon>
        <taxon>Cytophagia</taxon>
        <taxon>Cytophagales</taxon>
        <taxon>Cytophagaceae</taxon>
        <taxon>Spirosoma</taxon>
    </lineage>
</organism>
<protein>
    <submittedName>
        <fullName evidence="3">META domain-containing protein</fullName>
    </submittedName>
</protein>
<evidence type="ECO:0000256" key="1">
    <source>
        <dbReference type="SAM" id="SignalP"/>
    </source>
</evidence>
<name>A0ABW5MCJ2_9BACT</name>
<sequence>MRITTVVALVCLFFAFQACTKEEPYLPERVAQLVGTWQLVEPDSSYKVTLQLSLDTANPPNDVTPFKANGQAAVNSYDGFLSAAVDGLMIFVRLGSTEIAGSPTVTQFEQAYFDNLRSVVRFEVIDKNRLRLYHGGQKPGVLVYKKIN</sequence>
<dbReference type="EMBL" id="JBHULN010000023">
    <property type="protein sequence ID" value="MFD2573988.1"/>
    <property type="molecule type" value="Genomic_DNA"/>
</dbReference>
<dbReference type="PROSITE" id="PS51257">
    <property type="entry name" value="PROKAR_LIPOPROTEIN"/>
    <property type="match status" value="1"/>
</dbReference>
<keyword evidence="4" id="KW-1185">Reference proteome</keyword>
<proteinExistence type="predicted"/>
<evidence type="ECO:0000313" key="3">
    <source>
        <dbReference type="EMBL" id="MFD2573988.1"/>
    </source>
</evidence>
<accession>A0ABW5MCJ2</accession>
<dbReference type="InterPro" id="IPR005184">
    <property type="entry name" value="DUF306_Meta_HslJ"/>
</dbReference>
<dbReference type="Pfam" id="PF03724">
    <property type="entry name" value="META"/>
    <property type="match status" value="1"/>
</dbReference>
<dbReference type="InterPro" id="IPR038670">
    <property type="entry name" value="HslJ-like_sf"/>
</dbReference>
<dbReference type="Gene3D" id="2.40.128.270">
    <property type="match status" value="1"/>
</dbReference>
<evidence type="ECO:0000313" key="4">
    <source>
        <dbReference type="Proteomes" id="UP001597469"/>
    </source>
</evidence>
<comment type="caution">
    <text evidence="3">The sequence shown here is derived from an EMBL/GenBank/DDBJ whole genome shotgun (WGS) entry which is preliminary data.</text>
</comment>
<gene>
    <name evidence="3" type="ORF">ACFSUS_25350</name>
</gene>
<evidence type="ECO:0000259" key="2">
    <source>
        <dbReference type="Pfam" id="PF03724"/>
    </source>
</evidence>
<dbReference type="RefSeq" id="WP_381527214.1">
    <property type="nucleotide sequence ID" value="NZ_JBHULN010000023.1"/>
</dbReference>
<feature type="domain" description="DUF306" evidence="2">
    <location>
        <begin position="52"/>
        <end position="137"/>
    </location>
</feature>
<dbReference type="Proteomes" id="UP001597469">
    <property type="component" value="Unassembled WGS sequence"/>
</dbReference>